<accession>A0A7J7FSI2</accession>
<proteinExistence type="inferred from homology"/>
<dbReference type="Gene3D" id="3.40.50.1820">
    <property type="entry name" value="alpha/beta hydrolase"/>
    <property type="match status" value="2"/>
</dbReference>
<comment type="caution">
    <text evidence="7">The sequence shown here is derived from an EMBL/GenBank/DDBJ whole genome shotgun (WGS) entry which is preliminary data.</text>
</comment>
<dbReference type="AlphaFoldDB" id="A0A7J7FSI2"/>
<comment type="function">
    <text evidence="5">Acylhydrolase that catalyzes the hydrolysis of phospholipids at the sn-1 position.</text>
</comment>
<keyword evidence="2 5" id="KW-0378">Hydrolase</keyword>
<name>A0A7J7FSI2_CAMSI</name>
<dbReference type="GO" id="GO:0016042">
    <property type="term" value="P:lipid catabolic process"/>
    <property type="evidence" value="ECO:0007669"/>
    <property type="project" value="UniProtKB-UniRule"/>
</dbReference>
<reference evidence="8" key="1">
    <citation type="journal article" date="2020" name="Nat. Commun.">
        <title>Genome assembly of wild tea tree DASZ reveals pedigree and selection history of tea varieties.</title>
        <authorList>
            <person name="Zhang W."/>
            <person name="Zhang Y."/>
            <person name="Qiu H."/>
            <person name="Guo Y."/>
            <person name="Wan H."/>
            <person name="Zhang X."/>
            <person name="Scossa F."/>
            <person name="Alseekh S."/>
            <person name="Zhang Q."/>
            <person name="Wang P."/>
            <person name="Xu L."/>
            <person name="Schmidt M.H."/>
            <person name="Jia X."/>
            <person name="Li D."/>
            <person name="Zhu A."/>
            <person name="Guo F."/>
            <person name="Chen W."/>
            <person name="Ni D."/>
            <person name="Usadel B."/>
            <person name="Fernie A.R."/>
            <person name="Wen W."/>
        </authorList>
    </citation>
    <scope>NUCLEOTIDE SEQUENCE [LARGE SCALE GENOMIC DNA]</scope>
    <source>
        <strain evidence="8">cv. G240</strain>
    </source>
</reference>
<reference evidence="7 8" key="2">
    <citation type="submission" date="2020-07" db="EMBL/GenBank/DDBJ databases">
        <title>Genome assembly of wild tea tree DASZ reveals pedigree and selection history of tea varieties.</title>
        <authorList>
            <person name="Zhang W."/>
        </authorList>
    </citation>
    <scope>NUCLEOTIDE SEQUENCE [LARGE SCALE GENOMIC DNA]</scope>
    <source>
        <strain evidence="8">cv. G240</strain>
        <tissue evidence="7">Leaf</tissue>
    </source>
</reference>
<evidence type="ECO:0000313" key="7">
    <source>
        <dbReference type="EMBL" id="KAF5931272.1"/>
    </source>
</evidence>
<dbReference type="EMBL" id="JACBKZ010000015">
    <property type="protein sequence ID" value="KAF5931272.1"/>
    <property type="molecule type" value="Genomic_DNA"/>
</dbReference>
<keyword evidence="8" id="KW-1185">Reference proteome</keyword>
<organism evidence="7 8">
    <name type="scientific">Camellia sinensis</name>
    <name type="common">Tea plant</name>
    <name type="synonym">Thea sinensis</name>
    <dbReference type="NCBI Taxonomy" id="4442"/>
    <lineage>
        <taxon>Eukaryota</taxon>
        <taxon>Viridiplantae</taxon>
        <taxon>Streptophyta</taxon>
        <taxon>Embryophyta</taxon>
        <taxon>Tracheophyta</taxon>
        <taxon>Spermatophyta</taxon>
        <taxon>Magnoliopsida</taxon>
        <taxon>eudicotyledons</taxon>
        <taxon>Gunneridae</taxon>
        <taxon>Pentapetalae</taxon>
        <taxon>asterids</taxon>
        <taxon>Ericales</taxon>
        <taxon>Theaceae</taxon>
        <taxon>Camellia</taxon>
    </lineage>
</organism>
<comment type="similarity">
    <text evidence="1 5">Belongs to the AB hydrolase superfamily. Lipase family.</text>
</comment>
<dbReference type="InterPro" id="IPR033556">
    <property type="entry name" value="PLA"/>
</dbReference>
<dbReference type="Proteomes" id="UP000593564">
    <property type="component" value="Unassembled WGS sequence"/>
</dbReference>
<evidence type="ECO:0000259" key="6">
    <source>
        <dbReference type="Pfam" id="PF01764"/>
    </source>
</evidence>
<gene>
    <name evidence="7" type="ORF">HYC85_032145</name>
</gene>
<dbReference type="InterPro" id="IPR002921">
    <property type="entry name" value="Fungal_lipase-type"/>
</dbReference>
<protein>
    <recommendedName>
        <fullName evidence="5">Phospholipase A1</fullName>
        <ecNumber evidence="5">3.1.1.-</ecNumber>
    </recommendedName>
</protein>
<dbReference type="Pfam" id="PF01764">
    <property type="entry name" value="Lipase_3"/>
    <property type="match status" value="1"/>
</dbReference>
<dbReference type="InterPro" id="IPR029058">
    <property type="entry name" value="AB_hydrolase_fold"/>
</dbReference>
<dbReference type="PANTHER" id="PTHR31828">
    <property type="entry name" value="PHOSPHOLIPASE A1-IIGAMMA"/>
    <property type="match status" value="1"/>
</dbReference>
<keyword evidence="3 5" id="KW-0442">Lipid degradation</keyword>
<keyword evidence="4 5" id="KW-0443">Lipid metabolism</keyword>
<dbReference type="EC" id="3.1.1.-" evidence="5"/>
<evidence type="ECO:0000313" key="8">
    <source>
        <dbReference type="Proteomes" id="UP000593564"/>
    </source>
</evidence>
<dbReference type="PANTHER" id="PTHR31828:SF1">
    <property type="entry name" value="PHOSPHOLIPASE A1-IIGAMMA"/>
    <property type="match status" value="1"/>
</dbReference>
<feature type="domain" description="Fungal lipase-type" evidence="6">
    <location>
        <begin position="14"/>
        <end position="59"/>
    </location>
</feature>
<evidence type="ECO:0000256" key="2">
    <source>
        <dbReference type="ARBA" id="ARBA00022801"/>
    </source>
</evidence>
<sequence length="114" mass="12720">MTQSVKLRGKIEQIETTGTKLTYRVKRLAEEYKNEAISITIAGHSLGAAIATLNAVDIDVGKEWGIDTTKSEYLKSPGNLENWHNLEAYLHRVAGTQGTKGGYIFFFIGKRNLY</sequence>
<evidence type="ECO:0000256" key="5">
    <source>
        <dbReference type="RuleBase" id="RU367093"/>
    </source>
</evidence>
<evidence type="ECO:0000256" key="4">
    <source>
        <dbReference type="ARBA" id="ARBA00023098"/>
    </source>
</evidence>
<evidence type="ECO:0000256" key="3">
    <source>
        <dbReference type="ARBA" id="ARBA00022963"/>
    </source>
</evidence>
<dbReference type="SUPFAM" id="SSF53474">
    <property type="entry name" value="alpha/beta-Hydrolases"/>
    <property type="match status" value="1"/>
</dbReference>
<evidence type="ECO:0000256" key="1">
    <source>
        <dbReference type="ARBA" id="ARBA00010701"/>
    </source>
</evidence>
<dbReference type="GO" id="GO:0008970">
    <property type="term" value="F:phospholipase A1 activity"/>
    <property type="evidence" value="ECO:0007669"/>
    <property type="project" value="UniProtKB-UniRule"/>
</dbReference>